<proteinExistence type="predicted"/>
<dbReference type="PANTHER" id="PTHR37943:SF1">
    <property type="entry name" value="PROTEIN VES"/>
    <property type="match status" value="1"/>
</dbReference>
<reference evidence="1 2" key="1">
    <citation type="submission" date="2024-10" db="EMBL/GenBank/DDBJ databases">
        <title>The Natural Products Discovery Center: Release of the First 8490 Sequenced Strains for Exploring Actinobacteria Biosynthetic Diversity.</title>
        <authorList>
            <person name="Kalkreuter E."/>
            <person name="Kautsar S.A."/>
            <person name="Yang D."/>
            <person name="Bader C.D."/>
            <person name="Teijaro C.N."/>
            <person name="Fluegel L."/>
            <person name="Davis C.M."/>
            <person name="Simpson J.R."/>
            <person name="Lauterbach L."/>
            <person name="Steele A.D."/>
            <person name="Gui C."/>
            <person name="Meng S."/>
            <person name="Li G."/>
            <person name="Viehrig K."/>
            <person name="Ye F."/>
            <person name="Su P."/>
            <person name="Kiefer A.F."/>
            <person name="Nichols A."/>
            <person name="Cepeda A.J."/>
            <person name="Yan W."/>
            <person name="Fan B."/>
            <person name="Jiang Y."/>
            <person name="Adhikari A."/>
            <person name="Zheng C.-J."/>
            <person name="Schuster L."/>
            <person name="Cowan T.M."/>
            <person name="Smanski M.J."/>
            <person name="Chevrette M.G."/>
            <person name="De Carvalho L.P.S."/>
            <person name="Shen B."/>
        </authorList>
    </citation>
    <scope>NUCLEOTIDE SEQUENCE [LARGE SCALE GENOMIC DNA]</scope>
    <source>
        <strain evidence="1 2">NPDC006488</strain>
    </source>
</reference>
<dbReference type="Proteomes" id="UP001601303">
    <property type="component" value="Unassembled WGS sequence"/>
</dbReference>
<dbReference type="InterPro" id="IPR010282">
    <property type="entry name" value="Uncharacterised_HutD/Ves"/>
</dbReference>
<name>A0ABW6M6U6_9ACTN</name>
<dbReference type="PANTHER" id="PTHR37943">
    <property type="entry name" value="PROTEIN VES"/>
    <property type="match status" value="1"/>
</dbReference>
<accession>A0ABW6M6U6</accession>
<evidence type="ECO:0000313" key="2">
    <source>
        <dbReference type="Proteomes" id="UP001601303"/>
    </source>
</evidence>
<protein>
    <submittedName>
        <fullName evidence="1">HutD family protein</fullName>
    </submittedName>
</protein>
<sequence length="187" mass="19587">MIRFLPASARATVPWKNGGGVTREIAARPEGSGMDDFAWRVSLAEVGADGPFSAFPDVDRTLTVVEGAGMDLTVGGERRLVNTRYVPRDFRGDVPTDCRLLDGPVVNLNVMWRRGAGATAPTVAVVRGRLRVCAGALVVALDGVAEVAGLTLGPYDAVQLGDEEAVLHARGRTAVIGLSLPVDAPLA</sequence>
<dbReference type="CDD" id="cd20293">
    <property type="entry name" value="cupin_HutD_N"/>
    <property type="match status" value="1"/>
</dbReference>
<gene>
    <name evidence="1" type="ORF">ACFYNQ_25260</name>
</gene>
<dbReference type="Gene3D" id="2.60.120.10">
    <property type="entry name" value="Jelly Rolls"/>
    <property type="match status" value="1"/>
</dbReference>
<dbReference type="RefSeq" id="WP_388109393.1">
    <property type="nucleotide sequence ID" value="NZ_JBIAHM010000009.1"/>
</dbReference>
<evidence type="ECO:0000313" key="1">
    <source>
        <dbReference type="EMBL" id="MFE9601861.1"/>
    </source>
</evidence>
<comment type="caution">
    <text evidence="1">The sequence shown here is derived from an EMBL/GenBank/DDBJ whole genome shotgun (WGS) entry which is preliminary data.</text>
</comment>
<dbReference type="InterPro" id="IPR014710">
    <property type="entry name" value="RmlC-like_jellyroll"/>
</dbReference>
<dbReference type="InterPro" id="IPR011051">
    <property type="entry name" value="RmlC_Cupin_sf"/>
</dbReference>
<dbReference type="Pfam" id="PF05962">
    <property type="entry name" value="HutD"/>
    <property type="match status" value="1"/>
</dbReference>
<dbReference type="EMBL" id="JBIAHM010000009">
    <property type="protein sequence ID" value="MFE9601861.1"/>
    <property type="molecule type" value="Genomic_DNA"/>
</dbReference>
<organism evidence="1 2">
    <name type="scientific">Streptomyces hokutonensis</name>
    <dbReference type="NCBI Taxonomy" id="1306990"/>
    <lineage>
        <taxon>Bacteria</taxon>
        <taxon>Bacillati</taxon>
        <taxon>Actinomycetota</taxon>
        <taxon>Actinomycetes</taxon>
        <taxon>Kitasatosporales</taxon>
        <taxon>Streptomycetaceae</taxon>
        <taxon>Streptomyces</taxon>
    </lineage>
</organism>
<dbReference type="SUPFAM" id="SSF51182">
    <property type="entry name" value="RmlC-like cupins"/>
    <property type="match status" value="1"/>
</dbReference>
<keyword evidence="2" id="KW-1185">Reference proteome</keyword>